<name>A0A1E3QS19_9ASCO</name>
<evidence type="ECO:0000256" key="9">
    <source>
        <dbReference type="SAM" id="Phobius"/>
    </source>
</evidence>
<comment type="similarity">
    <text evidence="2">Belongs to the MGR1 family.</text>
</comment>
<dbReference type="AlphaFoldDB" id="A0A1E3QS19"/>
<dbReference type="RefSeq" id="XP_018985622.1">
    <property type="nucleotide sequence ID" value="XM_019127048.1"/>
</dbReference>
<evidence type="ECO:0000256" key="1">
    <source>
        <dbReference type="ARBA" id="ARBA00004448"/>
    </source>
</evidence>
<proteinExistence type="inferred from homology"/>
<dbReference type="GeneID" id="30144901"/>
<dbReference type="Pfam" id="PF08602">
    <property type="entry name" value="Mgr1"/>
    <property type="match status" value="2"/>
</dbReference>
<reference evidence="11" key="1">
    <citation type="submission" date="2016-05" db="EMBL/GenBank/DDBJ databases">
        <title>Comparative genomics of biotechnologically important yeasts.</title>
        <authorList>
            <consortium name="DOE Joint Genome Institute"/>
            <person name="Riley R."/>
            <person name="Haridas S."/>
            <person name="Wolfe K.H."/>
            <person name="Lopes M.R."/>
            <person name="Hittinger C.T."/>
            <person name="Goker M."/>
            <person name="Salamov A."/>
            <person name="Wisecaver J."/>
            <person name="Long T.M."/>
            <person name="Aerts A.L."/>
            <person name="Barry K."/>
            <person name="Choi C."/>
            <person name="Clum A."/>
            <person name="Coughlan A.Y."/>
            <person name="Deshpande S."/>
            <person name="Douglass A.P."/>
            <person name="Hanson S.J."/>
            <person name="Klenk H.-P."/>
            <person name="Labutti K."/>
            <person name="Lapidus A."/>
            <person name="Lindquist E."/>
            <person name="Lipzen A."/>
            <person name="Meier-Kolthoff J.P."/>
            <person name="Ohm R.A."/>
            <person name="Otillar R.P."/>
            <person name="Pangilinan J."/>
            <person name="Peng Y."/>
            <person name="Rokas A."/>
            <person name="Rosa C.A."/>
            <person name="Scheuner C."/>
            <person name="Sibirny A.A."/>
            <person name="Slot J.C."/>
            <person name="Stielow J.B."/>
            <person name="Sun H."/>
            <person name="Kurtzman C.P."/>
            <person name="Blackwell M."/>
            <person name="Grigoriev I.V."/>
            <person name="Jeffries T.W."/>
        </authorList>
    </citation>
    <scope>NUCLEOTIDE SEQUENCE [LARGE SCALE GENOMIC DNA]</scope>
    <source>
        <strain evidence="11">NRRL Y-12698</strain>
    </source>
</reference>
<keyword evidence="3 9" id="KW-0812">Transmembrane</keyword>
<evidence type="ECO:0000313" key="11">
    <source>
        <dbReference type="Proteomes" id="UP000094336"/>
    </source>
</evidence>
<evidence type="ECO:0000256" key="6">
    <source>
        <dbReference type="ARBA" id="ARBA00023128"/>
    </source>
</evidence>
<keyword evidence="5 9" id="KW-1133">Transmembrane helix</keyword>
<evidence type="ECO:0000256" key="5">
    <source>
        <dbReference type="ARBA" id="ARBA00022989"/>
    </source>
</evidence>
<evidence type="ECO:0000256" key="7">
    <source>
        <dbReference type="ARBA" id="ARBA00023136"/>
    </source>
</evidence>
<feature type="compositionally biased region" description="Acidic residues" evidence="8">
    <location>
        <begin position="281"/>
        <end position="297"/>
    </location>
</feature>
<dbReference type="STRING" id="984486.A0A1E3QS19"/>
<evidence type="ECO:0000256" key="8">
    <source>
        <dbReference type="SAM" id="MobiDB-lite"/>
    </source>
</evidence>
<organism evidence="10 11">
    <name type="scientific">Babjeviella inositovora NRRL Y-12698</name>
    <dbReference type="NCBI Taxonomy" id="984486"/>
    <lineage>
        <taxon>Eukaryota</taxon>
        <taxon>Fungi</taxon>
        <taxon>Dikarya</taxon>
        <taxon>Ascomycota</taxon>
        <taxon>Saccharomycotina</taxon>
        <taxon>Pichiomycetes</taxon>
        <taxon>Serinales incertae sedis</taxon>
        <taxon>Babjeviella</taxon>
    </lineage>
</organism>
<dbReference type="InterPro" id="IPR013911">
    <property type="entry name" value="i-AAA_Mgr1"/>
</dbReference>
<keyword evidence="4" id="KW-0999">Mitochondrion inner membrane</keyword>
<dbReference type="OrthoDB" id="4087899at2759"/>
<dbReference type="GO" id="GO:0005743">
    <property type="term" value="C:mitochondrial inner membrane"/>
    <property type="evidence" value="ECO:0007669"/>
    <property type="project" value="UniProtKB-SubCell"/>
</dbReference>
<comment type="subcellular location">
    <subcellularLocation>
        <location evidence="1">Mitochondrion inner membrane</location>
        <topology evidence="1">Multi-pass membrane protein</topology>
    </subcellularLocation>
</comment>
<dbReference type="Proteomes" id="UP000094336">
    <property type="component" value="Unassembled WGS sequence"/>
</dbReference>
<evidence type="ECO:0000256" key="3">
    <source>
        <dbReference type="ARBA" id="ARBA00022692"/>
    </source>
</evidence>
<feature type="transmembrane region" description="Helical" evidence="9">
    <location>
        <begin position="45"/>
        <end position="64"/>
    </location>
</feature>
<dbReference type="EMBL" id="KV454430">
    <property type="protein sequence ID" value="ODQ80294.1"/>
    <property type="molecule type" value="Genomic_DNA"/>
</dbReference>
<sequence>MGVILPGSESPADRTSKGKTRFYVRPSFGLTLFGPFVPASDCLPGLYGLTAFQLVSALGMFYAGRRIRFRQGFRFKLLKYATYATGTYLVFQSGLEIARLSLPHDPYFDDARRARLEAEARGERPSWWFGPLNWKPIPYKQYSAEMDRWITNAETSNGIGEHLEAVQASRNHTFTKMYAGIRELNKKKAAELLATDEYRNVTEETKSTRVKNLNLNNTYVRANIELGKVEINNEADFLLVWGQLEPWENFALETDISLRFIPQRTIHRPEDIVFLDPAPPVDEESEFVDSQYPEDSE</sequence>
<keyword evidence="7 9" id="KW-0472">Membrane</keyword>
<evidence type="ECO:0000256" key="2">
    <source>
        <dbReference type="ARBA" id="ARBA00009782"/>
    </source>
</evidence>
<keyword evidence="11" id="KW-1185">Reference proteome</keyword>
<evidence type="ECO:0000256" key="4">
    <source>
        <dbReference type="ARBA" id="ARBA00022792"/>
    </source>
</evidence>
<evidence type="ECO:0008006" key="12">
    <source>
        <dbReference type="Google" id="ProtNLM"/>
    </source>
</evidence>
<protein>
    <recommendedName>
        <fullName evidence="12">Mitochondrial inner membrane i-AAA protease complex subunit MGR1</fullName>
    </recommendedName>
</protein>
<feature type="region of interest" description="Disordered" evidence="8">
    <location>
        <begin position="277"/>
        <end position="297"/>
    </location>
</feature>
<gene>
    <name evidence="10" type="ORF">BABINDRAFT_13164</name>
</gene>
<evidence type="ECO:0000313" key="10">
    <source>
        <dbReference type="EMBL" id="ODQ80294.1"/>
    </source>
</evidence>
<accession>A0A1E3QS19</accession>
<keyword evidence="6" id="KW-0496">Mitochondrion</keyword>